<comment type="subcellular location">
    <subcellularLocation>
        <location evidence="1">Cell inner membrane</location>
        <topology evidence="1">Multi-pass membrane protein</topology>
    </subcellularLocation>
    <subcellularLocation>
        <location evidence="8">Cell membrane</location>
        <topology evidence="8">Multi-pass membrane protein</topology>
    </subcellularLocation>
</comment>
<evidence type="ECO:0000256" key="4">
    <source>
        <dbReference type="ARBA" id="ARBA00022475"/>
    </source>
</evidence>
<dbReference type="GO" id="GO:0043190">
    <property type="term" value="C:ATP-binding cassette (ABC) transporter complex"/>
    <property type="evidence" value="ECO:0007669"/>
    <property type="project" value="InterPro"/>
</dbReference>
<comment type="similarity">
    <text evidence="2">Belongs to the binding-protein-dependent transport system permease family. HisMQ subfamily.</text>
</comment>
<dbReference type="NCBIfam" id="TIGR01726">
    <property type="entry name" value="HEQRo_perm_3TM"/>
    <property type="match status" value="1"/>
</dbReference>
<evidence type="ECO:0000256" key="3">
    <source>
        <dbReference type="ARBA" id="ARBA00022448"/>
    </source>
</evidence>
<keyword evidence="10" id="KW-0614">Plasmid</keyword>
<evidence type="ECO:0000313" key="11">
    <source>
        <dbReference type="Proteomes" id="UP000028181"/>
    </source>
</evidence>
<proteinExistence type="inferred from homology"/>
<dbReference type="Gene3D" id="1.10.3720.10">
    <property type="entry name" value="MetI-like"/>
    <property type="match status" value="1"/>
</dbReference>
<dbReference type="CDD" id="cd06261">
    <property type="entry name" value="TM_PBP2"/>
    <property type="match status" value="1"/>
</dbReference>
<dbReference type="Pfam" id="PF00528">
    <property type="entry name" value="BPD_transp_1"/>
    <property type="match status" value="1"/>
</dbReference>
<name>A0A068SY09_NEOGA</name>
<dbReference type="InterPro" id="IPR043429">
    <property type="entry name" value="ArtM/GltK/GlnP/TcyL/YhdX-like"/>
</dbReference>
<dbReference type="GO" id="GO:0006865">
    <property type="term" value="P:amino acid transport"/>
    <property type="evidence" value="ECO:0007669"/>
    <property type="project" value="TreeGrafter"/>
</dbReference>
<dbReference type="SUPFAM" id="SSF161098">
    <property type="entry name" value="MetI-like"/>
    <property type="match status" value="1"/>
</dbReference>
<dbReference type="KEGG" id="ngg:RG540_PA00320"/>
<gene>
    <name evidence="10" type="ORF">RG540_PA00320</name>
</gene>
<dbReference type="PROSITE" id="PS50928">
    <property type="entry name" value="ABC_TM1"/>
    <property type="match status" value="1"/>
</dbReference>
<keyword evidence="5 8" id="KW-0812">Transmembrane</keyword>
<evidence type="ECO:0000256" key="1">
    <source>
        <dbReference type="ARBA" id="ARBA00004429"/>
    </source>
</evidence>
<keyword evidence="7 8" id="KW-0472">Membrane</keyword>
<dbReference type="eggNOG" id="COG0765">
    <property type="taxonomic scope" value="Bacteria"/>
</dbReference>
<dbReference type="PANTHER" id="PTHR30614:SF34">
    <property type="entry name" value="BLR6398 PROTEIN"/>
    <property type="match status" value="1"/>
</dbReference>
<dbReference type="EMBL" id="HG938354">
    <property type="protein sequence ID" value="CDN50711.1"/>
    <property type="molecule type" value="Genomic_DNA"/>
</dbReference>
<feature type="domain" description="ABC transmembrane type-1" evidence="9">
    <location>
        <begin position="19"/>
        <end position="207"/>
    </location>
</feature>
<keyword evidence="11" id="KW-1185">Reference proteome</keyword>
<organism evidence="10 11">
    <name type="scientific">Neorhizobium galegae bv. orientalis str. HAMBI 540</name>
    <dbReference type="NCBI Taxonomy" id="1028800"/>
    <lineage>
        <taxon>Bacteria</taxon>
        <taxon>Pseudomonadati</taxon>
        <taxon>Pseudomonadota</taxon>
        <taxon>Alphaproteobacteria</taxon>
        <taxon>Hyphomicrobiales</taxon>
        <taxon>Rhizobiaceae</taxon>
        <taxon>Rhizobium/Agrobacterium group</taxon>
        <taxon>Neorhizobium</taxon>
    </lineage>
</organism>
<evidence type="ECO:0000259" key="9">
    <source>
        <dbReference type="PROSITE" id="PS50928"/>
    </source>
</evidence>
<dbReference type="AlphaFoldDB" id="A0A068SY09"/>
<sequence>MPLIRPFGINEFWIIVLAAQWTIALSAIAFAGGGIGGLLIALMRVSDAKWPRRIATGFIRVFQGTPLLMQLFLVFFGMNILGFAINPWLAATVALTLHASAFLGEIWRGCIEAVPPGQREAATALGLRYYNRMRYIVLPQASKIAVAPTVGFLVQLIKGTSLAAIIGFTELTRQGQIINNATFSPFMVFGTVAAVYFVLCWPLSVLARRMELRFSRATAR</sequence>
<evidence type="ECO:0000313" key="10">
    <source>
        <dbReference type="EMBL" id="CDN50711.1"/>
    </source>
</evidence>
<keyword evidence="4" id="KW-1003">Cell membrane</keyword>
<protein>
    <submittedName>
        <fullName evidence="10">Amino ABC transporter, permease, 3-TM region, His/Glu/Gln/Arg/opine family domain protein</fullName>
    </submittedName>
</protein>
<evidence type="ECO:0000256" key="6">
    <source>
        <dbReference type="ARBA" id="ARBA00022989"/>
    </source>
</evidence>
<keyword evidence="3 8" id="KW-0813">Transport</keyword>
<dbReference type="HOGENOM" id="CLU_019602_1_0_5"/>
<dbReference type="InterPro" id="IPR035906">
    <property type="entry name" value="MetI-like_sf"/>
</dbReference>
<evidence type="ECO:0000256" key="5">
    <source>
        <dbReference type="ARBA" id="ARBA00022692"/>
    </source>
</evidence>
<dbReference type="InterPro" id="IPR000515">
    <property type="entry name" value="MetI-like"/>
</dbReference>
<accession>A0A068SY09</accession>
<dbReference type="InterPro" id="IPR010065">
    <property type="entry name" value="AA_ABC_transptr_permease_3TM"/>
</dbReference>
<evidence type="ECO:0000256" key="8">
    <source>
        <dbReference type="RuleBase" id="RU363032"/>
    </source>
</evidence>
<feature type="transmembrane region" description="Helical" evidence="8">
    <location>
        <begin position="186"/>
        <end position="207"/>
    </location>
</feature>
<dbReference type="Proteomes" id="UP000028181">
    <property type="component" value="Plasmid pHAMBI540a"/>
</dbReference>
<dbReference type="PATRIC" id="fig|1028800.3.peg.4636"/>
<geneLocation type="plasmid" evidence="11">
    <name>II</name>
</geneLocation>
<feature type="transmembrane region" description="Helical" evidence="8">
    <location>
        <begin position="144"/>
        <end position="166"/>
    </location>
</feature>
<dbReference type="PANTHER" id="PTHR30614">
    <property type="entry name" value="MEMBRANE COMPONENT OF AMINO ACID ABC TRANSPORTER"/>
    <property type="match status" value="1"/>
</dbReference>
<evidence type="ECO:0000256" key="7">
    <source>
        <dbReference type="ARBA" id="ARBA00023136"/>
    </source>
</evidence>
<dbReference type="GO" id="GO:0022857">
    <property type="term" value="F:transmembrane transporter activity"/>
    <property type="evidence" value="ECO:0007669"/>
    <property type="project" value="InterPro"/>
</dbReference>
<evidence type="ECO:0000256" key="2">
    <source>
        <dbReference type="ARBA" id="ARBA00010072"/>
    </source>
</evidence>
<feature type="transmembrane region" description="Helical" evidence="8">
    <location>
        <begin position="12"/>
        <end position="42"/>
    </location>
</feature>
<reference evidence="11" key="1">
    <citation type="journal article" date="2014" name="BMC Genomics">
        <title>Genome sequencing of two Neorhizobium galegae strains reveals a noeT gene responsible for the unusual acetylation of the nodulation factors.</title>
        <authorList>
            <person name="Osterman J."/>
            <person name="Marsh J."/>
            <person name="Laine P.K."/>
            <person name="Zeng Z."/>
            <person name="Alatalo E."/>
            <person name="Sullivan J.T."/>
            <person name="Young J.P."/>
            <person name="Thomas-Oates J."/>
            <person name="Paulin L."/>
            <person name="Lindstrom K."/>
        </authorList>
    </citation>
    <scope>NUCLEOTIDE SEQUENCE [LARGE SCALE GENOMIC DNA]</scope>
    <source>
        <strain evidence="11">HAMBI 540</strain>
    </source>
</reference>
<keyword evidence="6 8" id="KW-1133">Transmembrane helix</keyword>